<keyword evidence="3" id="KW-1185">Reference proteome</keyword>
<protein>
    <recommendedName>
        <fullName evidence="4">DUF5698 domain-containing protein</fullName>
    </recommendedName>
</protein>
<organism evidence="2 3">
    <name type="scientific">Hespellia stercorisuis DSM 15480</name>
    <dbReference type="NCBI Taxonomy" id="1121950"/>
    <lineage>
        <taxon>Bacteria</taxon>
        <taxon>Bacillati</taxon>
        <taxon>Bacillota</taxon>
        <taxon>Clostridia</taxon>
        <taxon>Lachnospirales</taxon>
        <taxon>Lachnospiraceae</taxon>
        <taxon>Hespellia</taxon>
    </lineage>
</organism>
<evidence type="ECO:0008006" key="4">
    <source>
        <dbReference type="Google" id="ProtNLM"/>
    </source>
</evidence>
<feature type="transmembrane region" description="Helical" evidence="1">
    <location>
        <begin position="62"/>
        <end position="80"/>
    </location>
</feature>
<accession>A0A1M6PNT8</accession>
<name>A0A1M6PNT8_9FIRM</name>
<gene>
    <name evidence="2" type="ORF">SAMN02745243_02176</name>
</gene>
<evidence type="ECO:0000256" key="1">
    <source>
        <dbReference type="SAM" id="Phobius"/>
    </source>
</evidence>
<keyword evidence="1" id="KW-0812">Transmembrane</keyword>
<evidence type="ECO:0000313" key="3">
    <source>
        <dbReference type="Proteomes" id="UP000184301"/>
    </source>
</evidence>
<feature type="transmembrane region" description="Helical" evidence="1">
    <location>
        <begin position="33"/>
        <end position="50"/>
    </location>
</feature>
<dbReference type="RefSeq" id="WP_073110022.1">
    <property type="nucleotide sequence ID" value="NZ_FQZY01000029.1"/>
</dbReference>
<keyword evidence="1" id="KW-0472">Membrane</keyword>
<evidence type="ECO:0000313" key="2">
    <source>
        <dbReference type="EMBL" id="SHK09571.1"/>
    </source>
</evidence>
<dbReference type="AlphaFoldDB" id="A0A1M6PNT8"/>
<dbReference type="STRING" id="1121950.SAMN02745243_02176"/>
<reference evidence="2 3" key="1">
    <citation type="submission" date="2016-11" db="EMBL/GenBank/DDBJ databases">
        <authorList>
            <person name="Jaros S."/>
            <person name="Januszkiewicz K."/>
            <person name="Wedrychowicz H."/>
        </authorList>
    </citation>
    <scope>NUCLEOTIDE SEQUENCE [LARGE SCALE GENOMIC DNA]</scope>
    <source>
        <strain evidence="2 3">DSM 15480</strain>
    </source>
</reference>
<proteinExistence type="predicted"/>
<dbReference type="OrthoDB" id="2081258at2"/>
<sequence>MSSIIYLVALFMAKVVDNALGTTKTIMIQRSRWVIAGFAVILSDFIYFWITKRVVSADNSIAMLVVAVAGGVGCSLACFVNEKLSKDRTYVNVIMSDNLDEMKKLRDFLAHHHITNVATDSYTLNWNDKTITITAYAETKSESRLINQFINKSSVKFKRVIQQS</sequence>
<dbReference type="EMBL" id="FQZY01000029">
    <property type="protein sequence ID" value="SHK09571.1"/>
    <property type="molecule type" value="Genomic_DNA"/>
</dbReference>
<keyword evidence="1" id="KW-1133">Transmembrane helix</keyword>
<dbReference type="Proteomes" id="UP000184301">
    <property type="component" value="Unassembled WGS sequence"/>
</dbReference>